<evidence type="ECO:0000256" key="4">
    <source>
        <dbReference type="ARBA" id="ARBA00022475"/>
    </source>
</evidence>
<dbReference type="PANTHER" id="PTHR48055">
    <property type="entry name" value="LEUCINE-RICH REPEAT RECEPTOR PROTEIN KINASE EMS1"/>
    <property type="match status" value="1"/>
</dbReference>
<keyword evidence="7" id="KW-0433">Leucine-rich repeat</keyword>
<dbReference type="Gene3D" id="3.30.200.20">
    <property type="entry name" value="Phosphorylase Kinase, domain 1"/>
    <property type="match status" value="1"/>
</dbReference>
<dbReference type="PANTHER" id="PTHR48055:SF57">
    <property type="entry name" value="PROTEIN KINASE DOMAIN-CONTAINING PROTEIN"/>
    <property type="match status" value="1"/>
</dbReference>
<keyword evidence="8" id="KW-0808">Transferase</keyword>
<keyword evidence="18" id="KW-0325">Glycoprotein</keyword>
<keyword evidence="17" id="KW-0675">Receptor</keyword>
<evidence type="ECO:0000256" key="17">
    <source>
        <dbReference type="ARBA" id="ARBA00023170"/>
    </source>
</evidence>
<evidence type="ECO:0000256" key="6">
    <source>
        <dbReference type="ARBA" id="ARBA00022553"/>
    </source>
</evidence>
<evidence type="ECO:0000256" key="24">
    <source>
        <dbReference type="PROSITE-ProRule" id="PRU10141"/>
    </source>
</evidence>
<keyword evidence="11" id="KW-0677">Repeat</keyword>
<evidence type="ECO:0000256" key="23">
    <source>
        <dbReference type="ARBA" id="ARBA00072040"/>
    </source>
</evidence>
<keyword evidence="16" id="KW-0472">Membrane</keyword>
<dbReference type="GO" id="GO:0005789">
    <property type="term" value="C:endoplasmic reticulum membrane"/>
    <property type="evidence" value="ECO:0007669"/>
    <property type="project" value="UniProtKB-SubCell"/>
</dbReference>
<dbReference type="InterPro" id="IPR011009">
    <property type="entry name" value="Kinase-like_dom_sf"/>
</dbReference>
<feature type="binding site" evidence="24">
    <location>
        <position position="90"/>
    </location>
    <ligand>
        <name>ATP</name>
        <dbReference type="ChEBI" id="CHEBI:30616"/>
    </ligand>
</feature>
<evidence type="ECO:0000313" key="28">
    <source>
        <dbReference type="Proteomes" id="UP001341281"/>
    </source>
</evidence>
<feature type="domain" description="Protein kinase" evidence="26">
    <location>
        <begin position="57"/>
        <end position="366"/>
    </location>
</feature>
<evidence type="ECO:0000256" key="20">
    <source>
        <dbReference type="ARBA" id="ARBA00048679"/>
    </source>
</evidence>
<dbReference type="InterPro" id="IPR000719">
    <property type="entry name" value="Prot_kinase_dom"/>
</dbReference>
<evidence type="ECO:0000313" key="27">
    <source>
        <dbReference type="EMBL" id="WVZ51059.1"/>
    </source>
</evidence>
<keyword evidence="10" id="KW-0732">Signal</keyword>
<keyword evidence="15" id="KW-1133">Transmembrane helix</keyword>
<evidence type="ECO:0000256" key="7">
    <source>
        <dbReference type="ARBA" id="ARBA00022614"/>
    </source>
</evidence>
<dbReference type="FunFam" id="1.10.510.10:FF:000358">
    <property type="entry name" value="Putative leucine-rich repeat receptor-like serine/threonine-protein kinase"/>
    <property type="match status" value="1"/>
</dbReference>
<keyword evidence="28" id="KW-1185">Reference proteome</keyword>
<name>A0AAQ3PGW8_PASNO</name>
<evidence type="ECO:0000256" key="12">
    <source>
        <dbReference type="ARBA" id="ARBA00022741"/>
    </source>
</evidence>
<dbReference type="GO" id="GO:0005886">
    <property type="term" value="C:plasma membrane"/>
    <property type="evidence" value="ECO:0007669"/>
    <property type="project" value="UniProtKB-SubCell"/>
</dbReference>
<evidence type="ECO:0000256" key="3">
    <source>
        <dbReference type="ARBA" id="ARBA00012513"/>
    </source>
</evidence>
<dbReference type="Proteomes" id="UP001341281">
    <property type="component" value="Chromosome 01"/>
</dbReference>
<dbReference type="SMART" id="SM00220">
    <property type="entry name" value="S_TKc"/>
    <property type="match status" value="1"/>
</dbReference>
<evidence type="ECO:0000256" key="8">
    <source>
        <dbReference type="ARBA" id="ARBA00022679"/>
    </source>
</evidence>
<dbReference type="EC" id="2.7.11.1" evidence="3"/>
<dbReference type="PROSITE" id="PS00108">
    <property type="entry name" value="PROTEIN_KINASE_ST"/>
    <property type="match status" value="1"/>
</dbReference>
<keyword evidence="12 24" id="KW-0547">Nucleotide-binding</keyword>
<dbReference type="GO" id="GO:0004674">
    <property type="term" value="F:protein serine/threonine kinase activity"/>
    <property type="evidence" value="ECO:0007669"/>
    <property type="project" value="UniProtKB-KW"/>
</dbReference>
<dbReference type="Pfam" id="PF07714">
    <property type="entry name" value="PK_Tyr_Ser-Thr"/>
    <property type="match status" value="1"/>
</dbReference>
<dbReference type="SUPFAM" id="SSF56112">
    <property type="entry name" value="Protein kinase-like (PK-like)"/>
    <property type="match status" value="1"/>
</dbReference>
<keyword evidence="14 24" id="KW-0067">ATP-binding</keyword>
<dbReference type="InterPro" id="IPR017441">
    <property type="entry name" value="Protein_kinase_ATP_BS"/>
</dbReference>
<evidence type="ECO:0000256" key="15">
    <source>
        <dbReference type="ARBA" id="ARBA00022989"/>
    </source>
</evidence>
<comment type="subcellular location">
    <subcellularLocation>
        <location evidence="1">Cell membrane</location>
        <topology evidence="1">Single-pass membrane protein</topology>
    </subcellularLocation>
    <subcellularLocation>
        <location evidence="2">Endoplasmic reticulum membrane</location>
        <topology evidence="2">Single-pass membrane protein</topology>
    </subcellularLocation>
</comment>
<comment type="catalytic activity">
    <reaction evidence="19">
        <text>L-threonyl-[protein] + ATP = O-phospho-L-threonyl-[protein] + ADP + H(+)</text>
        <dbReference type="Rhea" id="RHEA:46608"/>
        <dbReference type="Rhea" id="RHEA-COMP:11060"/>
        <dbReference type="Rhea" id="RHEA-COMP:11605"/>
        <dbReference type="ChEBI" id="CHEBI:15378"/>
        <dbReference type="ChEBI" id="CHEBI:30013"/>
        <dbReference type="ChEBI" id="CHEBI:30616"/>
        <dbReference type="ChEBI" id="CHEBI:61977"/>
        <dbReference type="ChEBI" id="CHEBI:456216"/>
        <dbReference type="EC" id="2.7.11.1"/>
    </reaction>
</comment>
<organism evidence="27 28">
    <name type="scientific">Paspalum notatum var. saurae</name>
    <dbReference type="NCBI Taxonomy" id="547442"/>
    <lineage>
        <taxon>Eukaryota</taxon>
        <taxon>Viridiplantae</taxon>
        <taxon>Streptophyta</taxon>
        <taxon>Embryophyta</taxon>
        <taxon>Tracheophyta</taxon>
        <taxon>Spermatophyta</taxon>
        <taxon>Magnoliopsida</taxon>
        <taxon>Liliopsida</taxon>
        <taxon>Poales</taxon>
        <taxon>Poaceae</taxon>
        <taxon>PACMAD clade</taxon>
        <taxon>Panicoideae</taxon>
        <taxon>Andropogonodae</taxon>
        <taxon>Paspaleae</taxon>
        <taxon>Paspalinae</taxon>
        <taxon>Paspalum</taxon>
    </lineage>
</organism>
<evidence type="ECO:0000256" key="2">
    <source>
        <dbReference type="ARBA" id="ARBA00004389"/>
    </source>
</evidence>
<dbReference type="GO" id="GO:0005524">
    <property type="term" value="F:ATP binding"/>
    <property type="evidence" value="ECO:0007669"/>
    <property type="project" value="UniProtKB-UniRule"/>
</dbReference>
<dbReference type="PROSITE" id="PS50011">
    <property type="entry name" value="PROTEIN_KINASE_DOM"/>
    <property type="match status" value="1"/>
</dbReference>
<keyword evidence="5 25" id="KW-0723">Serine/threonine-protein kinase</keyword>
<dbReference type="Gene3D" id="1.10.510.10">
    <property type="entry name" value="Transferase(Phosphotransferase) domain 1"/>
    <property type="match status" value="1"/>
</dbReference>
<evidence type="ECO:0000256" key="16">
    <source>
        <dbReference type="ARBA" id="ARBA00023136"/>
    </source>
</evidence>
<comment type="similarity">
    <text evidence="25">Belongs to the protein kinase superfamily.</text>
</comment>
<keyword evidence="4" id="KW-1003">Cell membrane</keyword>
<keyword evidence="9" id="KW-0812">Transmembrane</keyword>
<dbReference type="PROSITE" id="PS00107">
    <property type="entry name" value="PROTEIN_KINASE_ATP"/>
    <property type="match status" value="1"/>
</dbReference>
<comment type="function">
    <text evidence="21">Receptor kinase that detects X.oryzae pv. oryzae protein Ax21 to promote innate immunity. Following X.oryzae pv. oryzae protein Ax21 detection, undergoes cleavage, releasing the processed protein kinase Xa21 chain.</text>
</comment>
<evidence type="ECO:0000256" key="13">
    <source>
        <dbReference type="ARBA" id="ARBA00022777"/>
    </source>
</evidence>
<dbReference type="InterPro" id="IPR051564">
    <property type="entry name" value="LRR_receptor-like_kinase"/>
</dbReference>
<sequence>MGAGARHLREWSAEIRILTLRLCSWHKTSTTNSTSTTSMQEHPLISYAQLVKATDSFSATNLLGSGSFGAVYKGELDGEAGESKRLVAVKVLKLRTPKALKSFTAECEALHSMRHRNLLKIVTICSSIDNRGDDFKAIVYDFMTNGSLEEWLHPDRTVDSEQRYLNLSQRVAILLDVAYALDDLHCQGPTPVVHCDLKSSNVLLDADMVAHVGDFGLAKILVERSSSSDQPTSSMGFRGTIGYAAQYGAGNMVTTHGDIYSYGVLVLQTITGKRLTDSESRHGLGLHEYVDRALHNSALMDVVDTQLSMDLDNELHTMSDASSYKRMVDCIVSLLTLGVSCTQESPSRRMPTRDIIKELHAIKDFLLANM</sequence>
<comment type="catalytic activity">
    <reaction evidence="20">
        <text>L-seryl-[protein] + ATP = O-phospho-L-seryl-[protein] + ADP + H(+)</text>
        <dbReference type="Rhea" id="RHEA:17989"/>
        <dbReference type="Rhea" id="RHEA-COMP:9863"/>
        <dbReference type="Rhea" id="RHEA-COMP:11604"/>
        <dbReference type="ChEBI" id="CHEBI:15378"/>
        <dbReference type="ChEBI" id="CHEBI:29999"/>
        <dbReference type="ChEBI" id="CHEBI:30616"/>
        <dbReference type="ChEBI" id="CHEBI:83421"/>
        <dbReference type="ChEBI" id="CHEBI:456216"/>
        <dbReference type="EC" id="2.7.11.1"/>
    </reaction>
</comment>
<keyword evidence="6" id="KW-0597">Phosphoprotein</keyword>
<evidence type="ECO:0000256" key="25">
    <source>
        <dbReference type="RuleBase" id="RU000304"/>
    </source>
</evidence>
<comment type="function">
    <text evidence="22">The processed protein kinase Xa21 chain released by protein cleavage after X.oryzae pv. oryzae protein Ax21 detection translocates into the nucleus where it can bind and regulate WRKY62, a transcription factor. Confers resistance to the bacterial pathogen X.oryzae pv. oryzae (Xoo).</text>
</comment>
<evidence type="ECO:0000259" key="26">
    <source>
        <dbReference type="PROSITE" id="PS50011"/>
    </source>
</evidence>
<evidence type="ECO:0000256" key="18">
    <source>
        <dbReference type="ARBA" id="ARBA00023180"/>
    </source>
</evidence>
<evidence type="ECO:0000256" key="19">
    <source>
        <dbReference type="ARBA" id="ARBA00047899"/>
    </source>
</evidence>
<dbReference type="EMBL" id="CP144745">
    <property type="protein sequence ID" value="WVZ51059.1"/>
    <property type="molecule type" value="Genomic_DNA"/>
</dbReference>
<evidence type="ECO:0000256" key="10">
    <source>
        <dbReference type="ARBA" id="ARBA00022729"/>
    </source>
</evidence>
<protein>
    <recommendedName>
        <fullName evidence="23">Receptor kinase-like protein Xa21</fullName>
        <ecNumber evidence="3">2.7.11.1</ecNumber>
    </recommendedName>
</protein>
<evidence type="ECO:0000256" key="22">
    <source>
        <dbReference type="ARBA" id="ARBA00056628"/>
    </source>
</evidence>
<dbReference type="FunFam" id="3.30.200.20:FF:000432">
    <property type="entry name" value="LRR receptor-like serine/threonine-protein kinase EFR"/>
    <property type="match status" value="1"/>
</dbReference>
<evidence type="ECO:0000256" key="11">
    <source>
        <dbReference type="ARBA" id="ARBA00022737"/>
    </source>
</evidence>
<evidence type="ECO:0000256" key="14">
    <source>
        <dbReference type="ARBA" id="ARBA00022840"/>
    </source>
</evidence>
<evidence type="ECO:0000256" key="5">
    <source>
        <dbReference type="ARBA" id="ARBA00022527"/>
    </source>
</evidence>
<keyword evidence="13" id="KW-0418">Kinase</keyword>
<dbReference type="InterPro" id="IPR008271">
    <property type="entry name" value="Ser/Thr_kinase_AS"/>
</dbReference>
<gene>
    <name evidence="27" type="ORF">U9M48_002246</name>
</gene>
<dbReference type="InterPro" id="IPR001245">
    <property type="entry name" value="Ser-Thr/Tyr_kinase_cat_dom"/>
</dbReference>
<dbReference type="AlphaFoldDB" id="A0AAQ3PGW8"/>
<accession>A0AAQ3PGW8</accession>
<reference evidence="27 28" key="1">
    <citation type="submission" date="2024-02" db="EMBL/GenBank/DDBJ databases">
        <title>High-quality chromosome-scale genome assembly of Pensacola bahiagrass (Paspalum notatum Flugge var. saurae).</title>
        <authorList>
            <person name="Vega J.M."/>
            <person name="Podio M."/>
            <person name="Orjuela J."/>
            <person name="Siena L.A."/>
            <person name="Pessino S.C."/>
            <person name="Combes M.C."/>
            <person name="Mariac C."/>
            <person name="Albertini E."/>
            <person name="Pupilli F."/>
            <person name="Ortiz J.P.A."/>
            <person name="Leblanc O."/>
        </authorList>
    </citation>
    <scope>NUCLEOTIDE SEQUENCE [LARGE SCALE GENOMIC DNA]</scope>
    <source>
        <strain evidence="27">R1</strain>
        <tissue evidence="27">Leaf</tissue>
    </source>
</reference>
<evidence type="ECO:0000256" key="1">
    <source>
        <dbReference type="ARBA" id="ARBA00004162"/>
    </source>
</evidence>
<evidence type="ECO:0000256" key="21">
    <source>
        <dbReference type="ARBA" id="ARBA00054320"/>
    </source>
</evidence>
<evidence type="ECO:0000256" key="9">
    <source>
        <dbReference type="ARBA" id="ARBA00022692"/>
    </source>
</evidence>
<proteinExistence type="inferred from homology"/>